<comment type="caution">
    <text evidence="2">The sequence shown here is derived from an EMBL/GenBank/DDBJ whole genome shotgun (WGS) entry which is preliminary data.</text>
</comment>
<dbReference type="GO" id="GO:0005777">
    <property type="term" value="C:peroxisome"/>
    <property type="evidence" value="ECO:0007669"/>
    <property type="project" value="TreeGrafter"/>
</dbReference>
<evidence type="ECO:0000313" key="3">
    <source>
        <dbReference type="Proteomes" id="UP000605970"/>
    </source>
</evidence>
<organism evidence="2 3">
    <name type="scientific">Meloidogyne graminicola</name>
    <dbReference type="NCBI Taxonomy" id="189291"/>
    <lineage>
        <taxon>Eukaryota</taxon>
        <taxon>Metazoa</taxon>
        <taxon>Ecdysozoa</taxon>
        <taxon>Nematoda</taxon>
        <taxon>Chromadorea</taxon>
        <taxon>Rhabditida</taxon>
        <taxon>Tylenchina</taxon>
        <taxon>Tylenchomorpha</taxon>
        <taxon>Tylenchoidea</taxon>
        <taxon>Meloidogynidae</taxon>
        <taxon>Meloidogyninae</taxon>
        <taxon>Meloidogyne</taxon>
    </lineage>
</organism>
<dbReference type="GO" id="GO:0005739">
    <property type="term" value="C:mitochondrion"/>
    <property type="evidence" value="ECO:0007669"/>
    <property type="project" value="TreeGrafter"/>
</dbReference>
<dbReference type="PANTHER" id="PTHR42943:SF2">
    <property type="entry name" value="GLUTATHIONE S-TRANSFERASE KAPPA 1"/>
    <property type="match status" value="1"/>
</dbReference>
<reference evidence="2" key="1">
    <citation type="journal article" date="2020" name="Ecol. Evol.">
        <title>Genome structure and content of the rice root-knot nematode (Meloidogyne graminicola).</title>
        <authorList>
            <person name="Phan N.T."/>
            <person name="Danchin E.G.J."/>
            <person name="Klopp C."/>
            <person name="Perfus-Barbeoch L."/>
            <person name="Kozlowski D.K."/>
            <person name="Koutsovoulos G.D."/>
            <person name="Lopez-Roques C."/>
            <person name="Bouchez O."/>
            <person name="Zahm M."/>
            <person name="Besnard G."/>
            <person name="Bellafiore S."/>
        </authorList>
    </citation>
    <scope>NUCLEOTIDE SEQUENCE</scope>
    <source>
        <strain evidence="2">VN-18</strain>
    </source>
</reference>
<dbReference type="AlphaFoldDB" id="A0A8T0A0V0"/>
<accession>A0A8T0A0V0</accession>
<dbReference type="GO" id="GO:0004602">
    <property type="term" value="F:glutathione peroxidase activity"/>
    <property type="evidence" value="ECO:0007669"/>
    <property type="project" value="TreeGrafter"/>
</dbReference>
<dbReference type="InterPro" id="IPR036249">
    <property type="entry name" value="Thioredoxin-like_sf"/>
</dbReference>
<dbReference type="GO" id="GO:0004364">
    <property type="term" value="F:glutathione transferase activity"/>
    <property type="evidence" value="ECO:0007669"/>
    <property type="project" value="TreeGrafter"/>
</dbReference>
<proteinExistence type="predicted"/>
<feature type="domain" description="DSBA-like thioredoxin" evidence="1">
    <location>
        <begin position="9"/>
        <end position="142"/>
    </location>
</feature>
<evidence type="ECO:0000259" key="1">
    <source>
        <dbReference type="Pfam" id="PF01323"/>
    </source>
</evidence>
<dbReference type="SUPFAM" id="SSF52833">
    <property type="entry name" value="Thioredoxin-like"/>
    <property type="match status" value="1"/>
</dbReference>
<dbReference type="OrthoDB" id="4664297at2759"/>
<protein>
    <submittedName>
        <fullName evidence="2">Glutathione S-transferase kappa 1</fullName>
    </submittedName>
</protein>
<dbReference type="Pfam" id="PF01323">
    <property type="entry name" value="DSBA"/>
    <property type="match status" value="1"/>
</dbReference>
<dbReference type="InterPro" id="IPR051924">
    <property type="entry name" value="GST_Kappa/NadH"/>
</dbReference>
<dbReference type="Proteomes" id="UP000605970">
    <property type="component" value="Unassembled WGS sequence"/>
</dbReference>
<name>A0A8T0A0V0_9BILA</name>
<gene>
    <name evidence="2" type="ORF">Mgra_00001384</name>
</gene>
<evidence type="ECO:0000313" key="2">
    <source>
        <dbReference type="EMBL" id="KAF7639152.1"/>
    </source>
</evidence>
<dbReference type="PANTHER" id="PTHR42943">
    <property type="entry name" value="GLUTATHIONE S-TRANSFERASE KAPPA"/>
    <property type="match status" value="1"/>
</dbReference>
<dbReference type="EMBL" id="JABEBT010000007">
    <property type="protein sequence ID" value="KAF7639152.1"/>
    <property type="molecule type" value="Genomic_DNA"/>
</dbReference>
<sequence>MDIQKPLLKLYYDICSPYSWVAFESLIRYETILDIKLELLPVSIGHIFKATKNTPNVMQMPQKSVYFPKDLKLVGSYWGIPLTPPKDFKKEFVDNSTLNPQRFLTALDLYAHEYLIDASRKYWLKAWSRHETFFGIDTIEEFFN</sequence>
<keyword evidence="3" id="KW-1185">Reference proteome</keyword>
<dbReference type="InterPro" id="IPR001853">
    <property type="entry name" value="DSBA-like_thioredoxin_dom"/>
</dbReference>
<dbReference type="GO" id="GO:0006749">
    <property type="term" value="P:glutathione metabolic process"/>
    <property type="evidence" value="ECO:0007669"/>
    <property type="project" value="TreeGrafter"/>
</dbReference>
<dbReference type="Gene3D" id="3.40.30.10">
    <property type="entry name" value="Glutaredoxin"/>
    <property type="match status" value="1"/>
</dbReference>